<dbReference type="AlphaFoldDB" id="A0AAD2G631"/>
<protein>
    <submittedName>
        <fullName evidence="1">Uncharacterized protein</fullName>
    </submittedName>
</protein>
<evidence type="ECO:0000313" key="1">
    <source>
        <dbReference type="EMBL" id="CAJ1963546.1"/>
    </source>
</evidence>
<reference evidence="1" key="1">
    <citation type="submission" date="2023-08" db="EMBL/GenBank/DDBJ databases">
        <authorList>
            <person name="Audoor S."/>
            <person name="Bilcke G."/>
        </authorList>
    </citation>
    <scope>NUCLEOTIDE SEQUENCE</scope>
</reference>
<dbReference type="Proteomes" id="UP001295423">
    <property type="component" value="Unassembled WGS sequence"/>
</dbReference>
<name>A0AAD2G631_9STRA</name>
<gene>
    <name evidence="1" type="ORF">CYCCA115_LOCUS20216</name>
</gene>
<evidence type="ECO:0000313" key="2">
    <source>
        <dbReference type="Proteomes" id="UP001295423"/>
    </source>
</evidence>
<keyword evidence="2" id="KW-1185">Reference proteome</keyword>
<comment type="caution">
    <text evidence="1">The sequence shown here is derived from an EMBL/GenBank/DDBJ whole genome shotgun (WGS) entry which is preliminary data.</text>
</comment>
<dbReference type="EMBL" id="CAKOGP040002147">
    <property type="protein sequence ID" value="CAJ1963546.1"/>
    <property type="molecule type" value="Genomic_DNA"/>
</dbReference>
<sequence>MPPLSISHEEFTGESTCTVPRKTTRFQDQVLIQVFPIVTEDEKENYWIRPHDFLRIRQDCINVVQKSMHPLRGDKSEFRGLEHKTPMGAYHRNSNRARARQAVLDEQKYQSEQGVKDQEYIAALYKTITHRSRVEASVMGIRDEMAVRR</sequence>
<organism evidence="1 2">
    <name type="scientific">Cylindrotheca closterium</name>
    <dbReference type="NCBI Taxonomy" id="2856"/>
    <lineage>
        <taxon>Eukaryota</taxon>
        <taxon>Sar</taxon>
        <taxon>Stramenopiles</taxon>
        <taxon>Ochrophyta</taxon>
        <taxon>Bacillariophyta</taxon>
        <taxon>Bacillariophyceae</taxon>
        <taxon>Bacillariophycidae</taxon>
        <taxon>Bacillariales</taxon>
        <taxon>Bacillariaceae</taxon>
        <taxon>Cylindrotheca</taxon>
    </lineage>
</organism>
<accession>A0AAD2G631</accession>
<proteinExistence type="predicted"/>